<feature type="region of interest" description="Disordered" evidence="1">
    <location>
        <begin position="270"/>
        <end position="304"/>
    </location>
</feature>
<gene>
    <name evidence="2" type="ORF">M408DRAFT_25471</name>
</gene>
<evidence type="ECO:0000313" key="3">
    <source>
        <dbReference type="Proteomes" id="UP000054097"/>
    </source>
</evidence>
<feature type="region of interest" description="Disordered" evidence="1">
    <location>
        <begin position="1"/>
        <end position="167"/>
    </location>
</feature>
<feature type="compositionally biased region" description="Polar residues" evidence="1">
    <location>
        <begin position="322"/>
        <end position="331"/>
    </location>
</feature>
<feature type="compositionally biased region" description="Low complexity" evidence="1">
    <location>
        <begin position="274"/>
        <end position="286"/>
    </location>
</feature>
<dbReference type="OrthoDB" id="3261650at2759"/>
<dbReference type="EMBL" id="KN824307">
    <property type="protein sequence ID" value="KIM26260.1"/>
    <property type="molecule type" value="Genomic_DNA"/>
</dbReference>
<name>A0A0C3ANV7_SERVB</name>
<reference evidence="3" key="2">
    <citation type="submission" date="2015-01" db="EMBL/GenBank/DDBJ databases">
        <title>Evolutionary Origins and Diversification of the Mycorrhizal Mutualists.</title>
        <authorList>
            <consortium name="DOE Joint Genome Institute"/>
            <consortium name="Mycorrhizal Genomics Consortium"/>
            <person name="Kohler A."/>
            <person name="Kuo A."/>
            <person name="Nagy L.G."/>
            <person name="Floudas D."/>
            <person name="Copeland A."/>
            <person name="Barry K.W."/>
            <person name="Cichocki N."/>
            <person name="Veneault-Fourrey C."/>
            <person name="LaButti K."/>
            <person name="Lindquist E.A."/>
            <person name="Lipzen A."/>
            <person name="Lundell T."/>
            <person name="Morin E."/>
            <person name="Murat C."/>
            <person name="Riley R."/>
            <person name="Ohm R."/>
            <person name="Sun H."/>
            <person name="Tunlid A."/>
            <person name="Henrissat B."/>
            <person name="Grigoriev I.V."/>
            <person name="Hibbett D.S."/>
            <person name="Martin F."/>
        </authorList>
    </citation>
    <scope>NUCLEOTIDE SEQUENCE [LARGE SCALE GENOMIC DNA]</scope>
    <source>
        <strain evidence="3">MAFF 305830</strain>
    </source>
</reference>
<feature type="region of interest" description="Disordered" evidence="1">
    <location>
        <begin position="186"/>
        <end position="216"/>
    </location>
</feature>
<organism evidence="2 3">
    <name type="scientific">Serendipita vermifera MAFF 305830</name>
    <dbReference type="NCBI Taxonomy" id="933852"/>
    <lineage>
        <taxon>Eukaryota</taxon>
        <taxon>Fungi</taxon>
        <taxon>Dikarya</taxon>
        <taxon>Basidiomycota</taxon>
        <taxon>Agaricomycotina</taxon>
        <taxon>Agaricomycetes</taxon>
        <taxon>Sebacinales</taxon>
        <taxon>Serendipitaceae</taxon>
        <taxon>Serendipita</taxon>
    </lineage>
</organism>
<feature type="compositionally biased region" description="Polar residues" evidence="1">
    <location>
        <begin position="153"/>
        <end position="167"/>
    </location>
</feature>
<protein>
    <submittedName>
        <fullName evidence="2">Uncharacterized protein</fullName>
    </submittedName>
</protein>
<dbReference type="AlphaFoldDB" id="A0A0C3ANV7"/>
<sequence length="449" mass="49230">MPNGRTEVPDRGNELSSAFGPMSLDGPSTRAETSSDDAPFPKTVAPFPSDDLWIRPTTTNHSQQEQPTTTLFSPRNLGIAGPDPNTIRKPDSKEEEMRTVREMWAASPRNPTTQPTPDGIQMVKSGLLLYPSFQPQQQQPHDPQEQQFRRRSSSYSGNVGSFERATTQSTKPYLFAASLIQQISASGSKLPHAPTTQSRRHGGTSTVSRFRDQSSKINETGILPSLAPVRTEFAAAMSTESLPSYRDAILTHKAPGFGKIKMGPPSEYIKPLPRSSSRMSIGSSIGDYESEGMASQSEGNEKEKVRMAPVYSLNHFRDALENTGSPRNSPNRAAKQPAKPLAKRKRQQSRDERPGIRRKSSAYDEVDEEGSGSGSGELSYAESRSSASSRTGFRSRQNLHSDNEVPLVRPISMDLSPSGSRLADIFSSIERSIESRRRNSSSSASLSLR</sequence>
<evidence type="ECO:0000256" key="1">
    <source>
        <dbReference type="SAM" id="MobiDB-lite"/>
    </source>
</evidence>
<evidence type="ECO:0000313" key="2">
    <source>
        <dbReference type="EMBL" id="KIM26260.1"/>
    </source>
</evidence>
<accession>A0A0C3ANV7</accession>
<dbReference type="HOGENOM" id="CLU_759842_0_0_1"/>
<reference evidence="2 3" key="1">
    <citation type="submission" date="2014-04" db="EMBL/GenBank/DDBJ databases">
        <authorList>
            <consortium name="DOE Joint Genome Institute"/>
            <person name="Kuo A."/>
            <person name="Zuccaro A."/>
            <person name="Kohler A."/>
            <person name="Nagy L.G."/>
            <person name="Floudas D."/>
            <person name="Copeland A."/>
            <person name="Barry K.W."/>
            <person name="Cichocki N."/>
            <person name="Veneault-Fourrey C."/>
            <person name="LaButti K."/>
            <person name="Lindquist E.A."/>
            <person name="Lipzen A."/>
            <person name="Lundell T."/>
            <person name="Morin E."/>
            <person name="Murat C."/>
            <person name="Sun H."/>
            <person name="Tunlid A."/>
            <person name="Henrissat B."/>
            <person name="Grigoriev I.V."/>
            <person name="Hibbett D.S."/>
            <person name="Martin F."/>
            <person name="Nordberg H.P."/>
            <person name="Cantor M.N."/>
            <person name="Hua S.X."/>
        </authorList>
    </citation>
    <scope>NUCLEOTIDE SEQUENCE [LARGE SCALE GENOMIC DNA]</scope>
    <source>
        <strain evidence="2 3">MAFF 305830</strain>
    </source>
</reference>
<feature type="compositionally biased region" description="Polar residues" evidence="1">
    <location>
        <begin position="56"/>
        <end position="73"/>
    </location>
</feature>
<keyword evidence="3" id="KW-1185">Reference proteome</keyword>
<dbReference type="Proteomes" id="UP000054097">
    <property type="component" value="Unassembled WGS sequence"/>
</dbReference>
<feature type="region of interest" description="Disordered" evidence="1">
    <location>
        <begin position="320"/>
        <end position="420"/>
    </location>
</feature>
<feature type="compositionally biased region" description="Basic and acidic residues" evidence="1">
    <location>
        <begin position="86"/>
        <end position="101"/>
    </location>
</feature>
<feature type="compositionally biased region" description="Low complexity" evidence="1">
    <location>
        <begin position="376"/>
        <end position="396"/>
    </location>
</feature>
<proteinExistence type="predicted"/>